<dbReference type="GO" id="GO:0004029">
    <property type="term" value="F:aldehyde dehydrogenase (NAD+) activity"/>
    <property type="evidence" value="ECO:0007669"/>
    <property type="project" value="TreeGrafter"/>
</dbReference>
<dbReference type="Pfam" id="PF07238">
    <property type="entry name" value="PilZ"/>
    <property type="match status" value="1"/>
</dbReference>
<dbReference type="PANTHER" id="PTHR48079">
    <property type="entry name" value="PROTEIN YEEZ"/>
    <property type="match status" value="1"/>
</dbReference>
<dbReference type="SUPFAM" id="SSF141371">
    <property type="entry name" value="PilZ domain-like"/>
    <property type="match status" value="1"/>
</dbReference>
<evidence type="ECO:0000259" key="2">
    <source>
        <dbReference type="Pfam" id="PF07238"/>
    </source>
</evidence>
<dbReference type="InterPro" id="IPR001509">
    <property type="entry name" value="Epimerase_deHydtase"/>
</dbReference>
<dbReference type="Gene3D" id="2.40.10.220">
    <property type="entry name" value="predicted glycosyltransferase like domains"/>
    <property type="match status" value="1"/>
</dbReference>
<keyword evidence="3" id="KW-0413">Isomerase</keyword>
<sequence>MKIFLTGATGFIGTHLAGDLASRGHDLVCLVRRSSNIRELENIGAEPVMGDVQDRRSLLPGMSGCDALVHLAAATSFWEHDSEIYSRVNTEGTRNVMECALESNIPRVIHMSTLHVYGRPARKPFDEQSMVGPVRFSEYARTKYEAERIAWGLHIKKGLPLVVCCPGIVLGARSAGNGTSFVERLLDTIRVHRAFLTAVHTFVHVRDVVEAVSRILSRPFPDGQRYFIAGECLSIRRLAALLETSSDARLSQGGVSGSAARIAGTAFAAVTDILGKSPFRGLSRDYLATLREGVSADGGRAARELGITYTPIAQAISDELQSMESRGHLADKRRARRYPMMLEIVYKAQGDDTSMPGYVINISESGMFLITRKPYAKGRYISANLSGKNPGEFFMARGRVVRATPGGVAIDFTHRDRSIRDLVRKLGKRPSSPATA</sequence>
<proteinExistence type="predicted"/>
<dbReference type="AlphaFoldDB" id="A0A485LZS4"/>
<dbReference type="GO" id="GO:0035438">
    <property type="term" value="F:cyclic-di-GMP binding"/>
    <property type="evidence" value="ECO:0007669"/>
    <property type="project" value="InterPro"/>
</dbReference>
<gene>
    <name evidence="3" type="ORF">SCFA_360003</name>
</gene>
<dbReference type="GO" id="GO:0005737">
    <property type="term" value="C:cytoplasm"/>
    <property type="evidence" value="ECO:0007669"/>
    <property type="project" value="TreeGrafter"/>
</dbReference>
<dbReference type="SUPFAM" id="SSF51735">
    <property type="entry name" value="NAD(P)-binding Rossmann-fold domains"/>
    <property type="match status" value="1"/>
</dbReference>
<feature type="domain" description="PilZ" evidence="2">
    <location>
        <begin position="331"/>
        <end position="422"/>
    </location>
</feature>
<dbReference type="Gene3D" id="3.40.50.720">
    <property type="entry name" value="NAD(P)-binding Rossmann-like Domain"/>
    <property type="match status" value="1"/>
</dbReference>
<dbReference type="GO" id="GO:0016853">
    <property type="term" value="F:isomerase activity"/>
    <property type="evidence" value="ECO:0007669"/>
    <property type="project" value="UniProtKB-KW"/>
</dbReference>
<protein>
    <submittedName>
        <fullName evidence="3">3 beta-hydroxysteroid dehydrogenase/Delta 5--&gt;4-isomerase</fullName>
    </submittedName>
</protein>
<dbReference type="InterPro" id="IPR009875">
    <property type="entry name" value="PilZ_domain"/>
</dbReference>
<dbReference type="InterPro" id="IPR051783">
    <property type="entry name" value="NAD(P)-dependent_oxidoreduct"/>
</dbReference>
<dbReference type="Pfam" id="PF01370">
    <property type="entry name" value="Epimerase"/>
    <property type="match status" value="1"/>
</dbReference>
<organism evidence="3">
    <name type="scientific">anaerobic digester metagenome</name>
    <dbReference type="NCBI Taxonomy" id="1263854"/>
    <lineage>
        <taxon>unclassified sequences</taxon>
        <taxon>metagenomes</taxon>
        <taxon>ecological metagenomes</taxon>
    </lineage>
</organism>
<name>A0A485LZS4_9ZZZZ</name>
<reference evidence="3" key="1">
    <citation type="submission" date="2019-03" db="EMBL/GenBank/DDBJ databases">
        <authorList>
            <person name="Hao L."/>
        </authorList>
    </citation>
    <scope>NUCLEOTIDE SEQUENCE</scope>
</reference>
<accession>A0A485LZS4</accession>
<dbReference type="EMBL" id="CAADRM010000099">
    <property type="protein sequence ID" value="VFU14933.1"/>
    <property type="molecule type" value="Genomic_DNA"/>
</dbReference>
<dbReference type="InterPro" id="IPR036291">
    <property type="entry name" value="NAD(P)-bd_dom_sf"/>
</dbReference>
<dbReference type="PANTHER" id="PTHR48079:SF6">
    <property type="entry name" value="NAD(P)-BINDING DOMAIN-CONTAINING PROTEIN-RELATED"/>
    <property type="match status" value="1"/>
</dbReference>
<evidence type="ECO:0000259" key="1">
    <source>
        <dbReference type="Pfam" id="PF01370"/>
    </source>
</evidence>
<evidence type="ECO:0000313" key="3">
    <source>
        <dbReference type="EMBL" id="VFU14933.1"/>
    </source>
</evidence>
<feature type="domain" description="NAD-dependent epimerase/dehydratase" evidence="1">
    <location>
        <begin position="3"/>
        <end position="226"/>
    </location>
</feature>